<sequence>MSRIFRWPARPVVLLAAAAASAAWFRRHYLRWGATDAETADALPGDDFLPTPDLLATRAVTIKAPAGAVWPWLAQMGQGRGGFYSYDFLENFLGLDIHSADRIHPEWQDIQAGDHVHLAPAASSDLEVALVDEGSALVLRVPPGSPPGPFDFTWAFVLRPQPDGSTRLLVRERYAYRQWWVAWMVEAVEVASFIMSRRMLQGIRIRAESNA</sequence>
<name>A0ABT9RRB3_9MICC</name>
<evidence type="ECO:0000313" key="2">
    <source>
        <dbReference type="Proteomes" id="UP001226577"/>
    </source>
</evidence>
<gene>
    <name evidence="1" type="ORF">J2X98_001342</name>
</gene>
<organism evidence="1 2">
    <name type="scientific">Pseudarthrobacter enclensis</name>
    <dbReference type="NCBI Taxonomy" id="993070"/>
    <lineage>
        <taxon>Bacteria</taxon>
        <taxon>Bacillati</taxon>
        <taxon>Actinomycetota</taxon>
        <taxon>Actinomycetes</taxon>
        <taxon>Micrococcales</taxon>
        <taxon>Micrococcaceae</taxon>
        <taxon>Pseudarthrobacter</taxon>
    </lineage>
</organism>
<accession>A0ABT9RRB3</accession>
<proteinExistence type="predicted"/>
<dbReference type="InterPro" id="IPR023393">
    <property type="entry name" value="START-like_dom_sf"/>
</dbReference>
<evidence type="ECO:0000313" key="1">
    <source>
        <dbReference type="EMBL" id="MDP9887764.1"/>
    </source>
</evidence>
<evidence type="ECO:0008006" key="3">
    <source>
        <dbReference type="Google" id="ProtNLM"/>
    </source>
</evidence>
<dbReference type="EMBL" id="JAUSRE010000005">
    <property type="protein sequence ID" value="MDP9887764.1"/>
    <property type="molecule type" value="Genomic_DNA"/>
</dbReference>
<dbReference type="SUPFAM" id="SSF55961">
    <property type="entry name" value="Bet v1-like"/>
    <property type="match status" value="1"/>
</dbReference>
<comment type="caution">
    <text evidence="1">The sequence shown here is derived from an EMBL/GenBank/DDBJ whole genome shotgun (WGS) entry which is preliminary data.</text>
</comment>
<keyword evidence="2" id="KW-1185">Reference proteome</keyword>
<protein>
    <recommendedName>
        <fullName evidence="3">SRPBCC family protein</fullName>
    </recommendedName>
</protein>
<dbReference type="Gene3D" id="3.30.530.20">
    <property type="match status" value="1"/>
</dbReference>
<dbReference type="Proteomes" id="UP001226577">
    <property type="component" value="Unassembled WGS sequence"/>
</dbReference>
<reference evidence="1 2" key="1">
    <citation type="submission" date="2023-07" db="EMBL/GenBank/DDBJ databases">
        <title>Sorghum-associated microbial communities from plants grown in Nebraska, USA.</title>
        <authorList>
            <person name="Schachtman D."/>
        </authorList>
    </citation>
    <scope>NUCLEOTIDE SEQUENCE [LARGE SCALE GENOMIC DNA]</scope>
    <source>
        <strain evidence="1 2">CC222</strain>
    </source>
</reference>
<dbReference type="RefSeq" id="WP_307305813.1">
    <property type="nucleotide sequence ID" value="NZ_JAUSRE010000005.1"/>
</dbReference>